<name>A0A2S0VRQ8_9ALTE</name>
<reference evidence="1 2" key="1">
    <citation type="submission" date="2018-01" db="EMBL/GenBank/DDBJ databases">
        <title>Genome sequence of a Cantenovulum-like bacteria.</title>
        <authorList>
            <person name="Tan W.R."/>
            <person name="Lau N.-S."/>
            <person name="Go F."/>
            <person name="Amirul A.-A.A."/>
        </authorList>
    </citation>
    <scope>NUCLEOTIDE SEQUENCE [LARGE SCALE GENOMIC DNA]</scope>
    <source>
        <strain evidence="1 2">CCB-QB4</strain>
    </source>
</reference>
<dbReference type="SUPFAM" id="SSF53448">
    <property type="entry name" value="Nucleotide-diphospho-sugar transferases"/>
    <property type="match status" value="1"/>
</dbReference>
<evidence type="ECO:0000313" key="2">
    <source>
        <dbReference type="Proteomes" id="UP000244441"/>
    </source>
</evidence>
<evidence type="ECO:0000313" key="1">
    <source>
        <dbReference type="EMBL" id="AWB66898.1"/>
    </source>
</evidence>
<dbReference type="RefSeq" id="WP_108602954.1">
    <property type="nucleotide sequence ID" value="NZ_CP026604.1"/>
</dbReference>
<dbReference type="Proteomes" id="UP000244441">
    <property type="component" value="Chromosome"/>
</dbReference>
<dbReference type="Gene3D" id="3.90.550.10">
    <property type="entry name" value="Spore Coat Polysaccharide Biosynthesis Protein SpsA, Chain A"/>
    <property type="match status" value="1"/>
</dbReference>
<dbReference type="AlphaFoldDB" id="A0A2S0VRQ8"/>
<dbReference type="KEGG" id="cate:C2869_10835"/>
<keyword evidence="1" id="KW-0808">Transferase</keyword>
<protein>
    <submittedName>
        <fullName evidence="1">Glycosyl transferase</fullName>
    </submittedName>
</protein>
<dbReference type="EMBL" id="CP026604">
    <property type="protein sequence ID" value="AWB66898.1"/>
    <property type="molecule type" value="Genomic_DNA"/>
</dbReference>
<keyword evidence="2" id="KW-1185">Reference proteome</keyword>
<sequence>MGDFHQNGTITTLHNLADRTTEDIERELVGFSRTMPMTLVLPSLYSELQTDALEGIVQQLKDVPYLSQIVVGLDRATKEEFEHAKEYFGRLPQPLKILWNDGPRLRAVDEKLQKLDLAPKEPGKGRNVWYCYGYTLAQGNSKVIAMHDCDIKTYDRSLLARLVYPVANPSFRYQFSKGFYSRYADGKLNGRVCRLLVTPLLRALKQVCGSNDYIEYLDSFKYSLSGEFALRTDVIRNLRIPSDWGIEIGVLSELHRNYNERNICQVDIADCYDHKHQPLSKEDAEKGLSKMSTDITKAVFRKLATNGFVFTEEHFRTIKASYFRIALDFVEMYYNDAMFNGLQIDRHSEEEAVELFAKNIMEAGQQYLDKPMETPFIPSWNRIQAAEPDIFEQIYDAVELDNSNY</sequence>
<proteinExistence type="predicted"/>
<organism evidence="1 2">
    <name type="scientific">Saccharobesus litoralis</name>
    <dbReference type="NCBI Taxonomy" id="2172099"/>
    <lineage>
        <taxon>Bacteria</taxon>
        <taxon>Pseudomonadati</taxon>
        <taxon>Pseudomonadota</taxon>
        <taxon>Gammaproteobacteria</taxon>
        <taxon>Alteromonadales</taxon>
        <taxon>Alteromonadaceae</taxon>
        <taxon>Saccharobesus</taxon>
    </lineage>
</organism>
<accession>A0A2S0VRQ8</accession>
<gene>
    <name evidence="1" type="ORF">C2869_10835</name>
</gene>
<dbReference type="GO" id="GO:0016740">
    <property type="term" value="F:transferase activity"/>
    <property type="evidence" value="ECO:0007669"/>
    <property type="project" value="UniProtKB-KW"/>
</dbReference>
<dbReference type="InterPro" id="IPR029044">
    <property type="entry name" value="Nucleotide-diphossugar_trans"/>
</dbReference>
<dbReference type="OrthoDB" id="9477at2"/>